<evidence type="ECO:0000313" key="2">
    <source>
        <dbReference type="EMBL" id="ADB61485.1"/>
    </source>
</evidence>
<dbReference type="AlphaFoldDB" id="D2RW56"/>
<reference evidence="2 3" key="1">
    <citation type="journal article" date="2010" name="Stand. Genomic Sci.">
        <title>Complete genome sequence of Haloterrigena turkmenica type strain (4k).</title>
        <authorList>
            <person name="Saunders E."/>
            <person name="Tindall B.J."/>
            <person name="Fahnrich R."/>
            <person name="Lapidus A."/>
            <person name="Copeland A."/>
            <person name="Del Rio T.G."/>
            <person name="Lucas S."/>
            <person name="Chen F."/>
            <person name="Tice H."/>
            <person name="Cheng J.F."/>
            <person name="Han C."/>
            <person name="Detter J.C."/>
            <person name="Bruce D."/>
            <person name="Goodwin L."/>
            <person name="Chain P."/>
            <person name="Pitluck S."/>
            <person name="Pati A."/>
            <person name="Ivanova N."/>
            <person name="Mavromatis K."/>
            <person name="Chen A."/>
            <person name="Palaniappan K."/>
            <person name="Land M."/>
            <person name="Hauser L."/>
            <person name="Chang Y.J."/>
            <person name="Jeffries C.D."/>
            <person name="Brettin T."/>
            <person name="Rohde M."/>
            <person name="Goker M."/>
            <person name="Bristow J."/>
            <person name="Eisen J.A."/>
            <person name="Markowitz V."/>
            <person name="Hugenholtz P."/>
            <person name="Klenk H.P."/>
            <person name="Kyrpides N.C."/>
        </authorList>
    </citation>
    <scope>NUCLEOTIDE SEQUENCE [LARGE SCALE GENOMIC DNA]</scope>
    <source>
        <strain evidence="3">ATCC 51198 / DSM 5511 / JCM 9101 / NCIMB 13204 / VKM B-1734 / 4k</strain>
    </source>
</reference>
<organism evidence="2 3">
    <name type="scientific">Haloterrigena turkmenica (strain ATCC 51198 / DSM 5511 / JCM 9101 / NCIMB 13204 / VKM B-1734 / 4k)</name>
    <name type="common">Halococcus turkmenicus</name>
    <dbReference type="NCBI Taxonomy" id="543526"/>
    <lineage>
        <taxon>Archaea</taxon>
        <taxon>Methanobacteriati</taxon>
        <taxon>Methanobacteriota</taxon>
        <taxon>Stenosarchaea group</taxon>
        <taxon>Halobacteria</taxon>
        <taxon>Halobacteriales</taxon>
        <taxon>Natrialbaceae</taxon>
        <taxon>Haloterrigena</taxon>
    </lineage>
</organism>
<feature type="region of interest" description="Disordered" evidence="1">
    <location>
        <begin position="28"/>
        <end position="53"/>
    </location>
</feature>
<protein>
    <submittedName>
        <fullName evidence="2">Uncharacterized protein</fullName>
    </submittedName>
</protein>
<sequence length="82" mass="8921">MTFTEGTASNTGEYQWLQMSKNVQCQSVGTGAGRWPVPLGDERNSSFGRKRMGRSMGLETMRYDSSESIPIGESSPLAVVVS</sequence>
<proteinExistence type="predicted"/>
<keyword evidence="3" id="KW-1185">Reference proteome</keyword>
<evidence type="ECO:0000313" key="3">
    <source>
        <dbReference type="Proteomes" id="UP000001903"/>
    </source>
</evidence>
<dbReference type="HOGENOM" id="CLU_2550161_0_0_2"/>
<dbReference type="EMBL" id="CP001860">
    <property type="protein sequence ID" value="ADB61485.1"/>
    <property type="molecule type" value="Genomic_DNA"/>
</dbReference>
<dbReference type="Proteomes" id="UP000001903">
    <property type="component" value="Chromosome"/>
</dbReference>
<accession>D2RW56</accession>
<gene>
    <name evidence="2" type="ordered locus">Htur_2608</name>
</gene>
<dbReference type="KEGG" id="htu:Htur_2608"/>
<name>D2RW56_HALTV</name>
<evidence type="ECO:0000256" key="1">
    <source>
        <dbReference type="SAM" id="MobiDB-lite"/>
    </source>
</evidence>